<keyword evidence="10" id="KW-0865">Zymogen</keyword>
<feature type="binding site" evidence="13">
    <location>
        <position position="195"/>
    </location>
    <ligand>
        <name>Ca(2+)</name>
        <dbReference type="ChEBI" id="CHEBI:29108"/>
        <label>2</label>
    </ligand>
</feature>
<sequence>MATRFSHQLFGAILVFLVLHPFAAKSATLKLESLQNLEHAQKGDVVNGVHQVKKFLKAFGYYPREINRLDDHFDDALEAGLAVFQQLYHLNVTALLDSNTIKAMATPRCGVPDVNINKTSNGGSNHRVFRIIADYSFFPGNPRWSMYQLTYSFLPDSVPVVSLQVLGPIIARAFQTWANVSPFRFRQVAQGTRSDIRIGFYRRSHGDGAPFDGPGGVLAHAFSPQDGRFHYDAEENWSSNPSGSQVDLESVAVHEIGHVLGLGHSQDRSAIMFPSFQVGTTKRNLGQDDINGLRALYRY</sequence>
<proteinExistence type="inferred from homology"/>
<dbReference type="GO" id="GO:0006508">
    <property type="term" value="P:proteolysis"/>
    <property type="evidence" value="ECO:0007669"/>
    <property type="project" value="UniProtKB-KW"/>
</dbReference>
<comment type="cofactor">
    <cofactor evidence="13">
        <name>Ca(2+)</name>
        <dbReference type="ChEBI" id="CHEBI:29108"/>
    </cofactor>
    <text evidence="13">Can bind about 5 Ca(2+) ions per subunit.</text>
</comment>
<dbReference type="FunFam" id="3.40.390.10:FF:000018">
    <property type="entry name" value="Metalloendoproteinase 1"/>
    <property type="match status" value="1"/>
</dbReference>
<keyword evidence="11" id="KW-0325">Glycoprotein</keyword>
<evidence type="ECO:0000256" key="13">
    <source>
        <dbReference type="PIRSR" id="PIRSR621190-2"/>
    </source>
</evidence>
<feature type="signal peptide" evidence="15">
    <location>
        <begin position="1"/>
        <end position="24"/>
    </location>
</feature>
<dbReference type="InterPro" id="IPR021158">
    <property type="entry name" value="Pept_M10A_Zn_BS"/>
</dbReference>
<keyword evidence="4" id="KW-0645">Protease</keyword>
<keyword evidence="3" id="KW-0336">GPI-anchor</keyword>
<dbReference type="InterPro" id="IPR021190">
    <property type="entry name" value="Pept_M10A"/>
</dbReference>
<dbReference type="PANTHER" id="PTHR10201">
    <property type="entry name" value="MATRIX METALLOPROTEINASE"/>
    <property type="match status" value="1"/>
</dbReference>
<protein>
    <recommendedName>
        <fullName evidence="16">Peptidase metallopeptidase domain-containing protein</fullName>
    </recommendedName>
</protein>
<dbReference type="Pfam" id="PF01471">
    <property type="entry name" value="PG_binding_1"/>
    <property type="match status" value="1"/>
</dbReference>
<evidence type="ECO:0000256" key="14">
    <source>
        <dbReference type="PIRSR" id="PIRSR621190-5"/>
    </source>
</evidence>
<dbReference type="SUPFAM" id="SSF55486">
    <property type="entry name" value="Metalloproteases ('zincins'), catalytic domain"/>
    <property type="match status" value="1"/>
</dbReference>
<evidence type="ECO:0000256" key="9">
    <source>
        <dbReference type="ARBA" id="ARBA00023049"/>
    </source>
</evidence>
<dbReference type="PRINTS" id="PR00138">
    <property type="entry name" value="MATRIXIN"/>
</dbReference>
<comment type="cofactor">
    <cofactor evidence="13">
        <name>Zn(2+)</name>
        <dbReference type="ChEBI" id="CHEBI:29105"/>
    </cofactor>
    <text evidence="13">Binds 2 Zn(2+) ions per subunit.</text>
</comment>
<evidence type="ECO:0000256" key="11">
    <source>
        <dbReference type="ARBA" id="ARBA00023180"/>
    </source>
</evidence>
<evidence type="ECO:0000256" key="7">
    <source>
        <dbReference type="ARBA" id="ARBA00022801"/>
    </source>
</evidence>
<evidence type="ECO:0000256" key="12">
    <source>
        <dbReference type="PIRSR" id="PIRSR621190-1"/>
    </source>
</evidence>
<evidence type="ECO:0000256" key="8">
    <source>
        <dbReference type="ARBA" id="ARBA00022833"/>
    </source>
</evidence>
<keyword evidence="13" id="KW-0106">Calcium</keyword>
<dbReference type="OrthoDB" id="406838at2759"/>
<gene>
    <name evidence="17" type="ORF">F3Y22_tig00112556pilonHSYRG00003</name>
</gene>
<keyword evidence="3" id="KW-0449">Lipoprotein</keyword>
<dbReference type="SUPFAM" id="SSF47090">
    <property type="entry name" value="PGBD-like"/>
    <property type="match status" value="1"/>
</dbReference>
<dbReference type="PANTHER" id="PTHR10201:SF268">
    <property type="entry name" value="PEPTIDASE METALLOPEPTIDASE DOMAIN-CONTAINING PROTEIN"/>
    <property type="match status" value="1"/>
</dbReference>
<dbReference type="PROSITE" id="PS00546">
    <property type="entry name" value="CYSTEINE_SWITCH"/>
    <property type="match status" value="1"/>
</dbReference>
<feature type="binding site" evidence="13">
    <location>
        <position position="205"/>
    </location>
    <ligand>
        <name>Zn(2+)</name>
        <dbReference type="ChEBI" id="CHEBI:29105"/>
        <label>1</label>
    </ligand>
</feature>
<evidence type="ECO:0000256" key="4">
    <source>
        <dbReference type="ARBA" id="ARBA00022670"/>
    </source>
</evidence>
<dbReference type="GO" id="GO:0004222">
    <property type="term" value="F:metalloendopeptidase activity"/>
    <property type="evidence" value="ECO:0007669"/>
    <property type="project" value="InterPro"/>
</dbReference>
<keyword evidence="5 13" id="KW-0479">Metal-binding</keyword>
<accession>A0A6A2XEB0</accession>
<feature type="binding site" evidence="13">
    <location>
        <position position="235"/>
    </location>
    <ligand>
        <name>Ca(2+)</name>
        <dbReference type="ChEBI" id="CHEBI:29108"/>
        <label>3</label>
    </ligand>
</feature>
<feature type="domain" description="Peptidase metallopeptidase" evidence="16">
    <location>
        <begin position="140"/>
        <end position="299"/>
    </location>
</feature>
<keyword evidence="8 13" id="KW-0862">Zinc</keyword>
<feature type="active site" evidence="12">
    <location>
        <position position="255"/>
    </location>
</feature>
<comment type="caution">
    <text evidence="17">The sequence shown here is derived from an EMBL/GenBank/DDBJ whole genome shotgun (WGS) entry which is preliminary data.</text>
</comment>
<evidence type="ECO:0000256" key="6">
    <source>
        <dbReference type="ARBA" id="ARBA00022729"/>
    </source>
</evidence>
<keyword evidence="7" id="KW-0378">Hydrolase</keyword>
<dbReference type="GO" id="GO:0008270">
    <property type="term" value="F:zinc ion binding"/>
    <property type="evidence" value="ECO:0007669"/>
    <property type="project" value="InterPro"/>
</dbReference>
<feature type="binding site" evidence="13">
    <location>
        <position position="230"/>
    </location>
    <ligand>
        <name>Zn(2+)</name>
        <dbReference type="ChEBI" id="CHEBI:29105"/>
        <label>1</label>
    </ligand>
</feature>
<feature type="binding site" evidence="13">
    <location>
        <position position="264"/>
    </location>
    <ligand>
        <name>Zn(2+)</name>
        <dbReference type="ChEBI" id="CHEBI:29105"/>
        <label>2</label>
        <note>catalytic</note>
    </ligand>
</feature>
<dbReference type="CDD" id="cd04278">
    <property type="entry name" value="ZnMc_MMP"/>
    <property type="match status" value="1"/>
</dbReference>
<evidence type="ECO:0000313" key="17">
    <source>
        <dbReference type="EMBL" id="KAE8665555.1"/>
    </source>
</evidence>
<dbReference type="InterPro" id="IPR033739">
    <property type="entry name" value="M10A_MMP"/>
</dbReference>
<feature type="binding site" evidence="13">
    <location>
        <position position="207"/>
    </location>
    <ligand>
        <name>Zn(2+)</name>
        <dbReference type="ChEBI" id="CHEBI:29105"/>
        <label>1</label>
    </ligand>
</feature>
<organism evidence="17 18">
    <name type="scientific">Hibiscus syriacus</name>
    <name type="common">Rose of Sharon</name>
    <dbReference type="NCBI Taxonomy" id="106335"/>
    <lineage>
        <taxon>Eukaryota</taxon>
        <taxon>Viridiplantae</taxon>
        <taxon>Streptophyta</taxon>
        <taxon>Embryophyta</taxon>
        <taxon>Tracheophyta</taxon>
        <taxon>Spermatophyta</taxon>
        <taxon>Magnoliopsida</taxon>
        <taxon>eudicotyledons</taxon>
        <taxon>Gunneridae</taxon>
        <taxon>Pentapetalae</taxon>
        <taxon>rosids</taxon>
        <taxon>malvids</taxon>
        <taxon>Malvales</taxon>
        <taxon>Malvaceae</taxon>
        <taxon>Malvoideae</taxon>
        <taxon>Hibiscus</taxon>
    </lineage>
</organism>
<dbReference type="AlphaFoldDB" id="A0A6A2XEB0"/>
<dbReference type="InterPro" id="IPR001818">
    <property type="entry name" value="Pept_M10_metallopeptidase"/>
</dbReference>
<feature type="binding site" description="in inhibited form" evidence="13">
    <location>
        <position position="109"/>
    </location>
    <ligand>
        <name>Zn(2+)</name>
        <dbReference type="ChEBI" id="CHEBI:29105"/>
        <label>2</label>
        <note>catalytic</note>
    </ligand>
</feature>
<dbReference type="SMART" id="SM00235">
    <property type="entry name" value="ZnMc"/>
    <property type="match status" value="1"/>
</dbReference>
<feature type="binding site" evidence="13">
    <location>
        <position position="254"/>
    </location>
    <ligand>
        <name>Zn(2+)</name>
        <dbReference type="ChEBI" id="CHEBI:29105"/>
        <label>2</label>
        <note>catalytic</note>
    </ligand>
</feature>
<evidence type="ECO:0000256" key="5">
    <source>
        <dbReference type="ARBA" id="ARBA00022723"/>
    </source>
</evidence>
<keyword evidence="18" id="KW-1185">Reference proteome</keyword>
<dbReference type="GO" id="GO:0098552">
    <property type="term" value="C:side of membrane"/>
    <property type="evidence" value="ECO:0007669"/>
    <property type="project" value="UniProtKB-KW"/>
</dbReference>
<dbReference type="GO" id="GO:0030198">
    <property type="term" value="P:extracellular matrix organization"/>
    <property type="evidence" value="ECO:0007669"/>
    <property type="project" value="TreeGrafter"/>
</dbReference>
<dbReference type="GO" id="GO:0005886">
    <property type="term" value="C:plasma membrane"/>
    <property type="evidence" value="ECO:0007669"/>
    <property type="project" value="UniProtKB-SubCell"/>
</dbReference>
<keyword evidence="6 15" id="KW-0732">Signal</keyword>
<dbReference type="EMBL" id="VEPZ02001613">
    <property type="protein sequence ID" value="KAE8665555.1"/>
    <property type="molecule type" value="Genomic_DNA"/>
</dbReference>
<feature type="short sequence motif" description="Cysteine switch" evidence="14">
    <location>
        <begin position="107"/>
        <end position="114"/>
    </location>
</feature>
<dbReference type="InterPro" id="IPR024079">
    <property type="entry name" value="MetalloPept_cat_dom_sf"/>
</dbReference>
<evidence type="ECO:0000256" key="1">
    <source>
        <dbReference type="ARBA" id="ARBA00004471"/>
    </source>
</evidence>
<keyword evidence="3" id="KW-0472">Membrane</keyword>
<comment type="subcellular location">
    <subcellularLocation>
        <location evidence="1">Cell membrane</location>
        <topology evidence="1">Lipid-anchor</topology>
        <topology evidence="1">GPI-anchor</topology>
        <orientation evidence="1">Extracellular side</orientation>
    </subcellularLocation>
</comment>
<dbReference type="InterPro" id="IPR006026">
    <property type="entry name" value="Peptidase_Metallo"/>
</dbReference>
<evidence type="ECO:0000313" key="18">
    <source>
        <dbReference type="Proteomes" id="UP000436088"/>
    </source>
</evidence>
<evidence type="ECO:0000256" key="10">
    <source>
        <dbReference type="ARBA" id="ARBA00023145"/>
    </source>
</evidence>
<dbReference type="Pfam" id="PF00413">
    <property type="entry name" value="Peptidase_M10"/>
    <property type="match status" value="1"/>
</dbReference>
<feature type="binding site" evidence="13">
    <location>
        <position position="235"/>
    </location>
    <ligand>
        <name>Ca(2+)</name>
        <dbReference type="ChEBI" id="CHEBI:29108"/>
        <label>1</label>
    </ligand>
</feature>
<feature type="binding site" evidence="13">
    <location>
        <position position="272"/>
    </location>
    <ligand>
        <name>Zn(2+)</name>
        <dbReference type="ChEBI" id="CHEBI:29105"/>
        <label>2</label>
        <note>catalytic</note>
    </ligand>
</feature>
<dbReference type="GO" id="GO:0031012">
    <property type="term" value="C:extracellular matrix"/>
    <property type="evidence" value="ECO:0007669"/>
    <property type="project" value="InterPro"/>
</dbReference>
<dbReference type="Gene3D" id="3.40.390.10">
    <property type="entry name" value="Collagenase (Catalytic Domain)"/>
    <property type="match status" value="1"/>
</dbReference>
<dbReference type="GO" id="GO:0030574">
    <property type="term" value="P:collagen catabolic process"/>
    <property type="evidence" value="ECO:0007669"/>
    <property type="project" value="TreeGrafter"/>
</dbReference>
<keyword evidence="9" id="KW-0482">Metalloprotease</keyword>
<reference evidence="17" key="1">
    <citation type="submission" date="2019-09" db="EMBL/GenBank/DDBJ databases">
        <title>Draft genome information of white flower Hibiscus syriacus.</title>
        <authorList>
            <person name="Kim Y.-M."/>
        </authorList>
    </citation>
    <scope>NUCLEOTIDE SEQUENCE [LARGE SCALE GENOMIC DNA]</scope>
    <source>
        <strain evidence="17">YM2019G1</strain>
    </source>
</reference>
<comment type="similarity">
    <text evidence="2">Belongs to the peptidase M10A family. Matrix metalloproteinases (MMPs) subfamily.</text>
</comment>
<evidence type="ECO:0000256" key="15">
    <source>
        <dbReference type="SAM" id="SignalP"/>
    </source>
</evidence>
<dbReference type="InterPro" id="IPR036365">
    <property type="entry name" value="PGBD-like_sf"/>
</dbReference>
<feature type="binding site" evidence="13">
    <location>
        <position position="258"/>
    </location>
    <ligand>
        <name>Zn(2+)</name>
        <dbReference type="ChEBI" id="CHEBI:29105"/>
        <label>2</label>
        <note>catalytic</note>
    </ligand>
</feature>
<evidence type="ECO:0000256" key="3">
    <source>
        <dbReference type="ARBA" id="ARBA00022622"/>
    </source>
</evidence>
<feature type="binding site" evidence="13">
    <location>
        <position position="212"/>
    </location>
    <ligand>
        <name>Ca(2+)</name>
        <dbReference type="ChEBI" id="CHEBI:29108"/>
        <label>3</label>
    </ligand>
</feature>
<feature type="binding site" evidence="13">
    <location>
        <position position="232"/>
    </location>
    <ligand>
        <name>Ca(2+)</name>
        <dbReference type="ChEBI" id="CHEBI:29108"/>
        <label>3</label>
    </ligand>
</feature>
<feature type="binding site" evidence="13">
    <location>
        <position position="213"/>
    </location>
    <ligand>
        <name>Ca(2+)</name>
        <dbReference type="ChEBI" id="CHEBI:29108"/>
        <label>3</label>
    </ligand>
</feature>
<dbReference type="InterPro" id="IPR002477">
    <property type="entry name" value="Peptidoglycan-bd-like"/>
</dbReference>
<evidence type="ECO:0000256" key="2">
    <source>
        <dbReference type="ARBA" id="ARBA00009614"/>
    </source>
</evidence>
<dbReference type="Proteomes" id="UP000436088">
    <property type="component" value="Unassembled WGS sequence"/>
</dbReference>
<feature type="chain" id="PRO_5025642320" description="Peptidase metallopeptidase domain-containing protein" evidence="15">
    <location>
        <begin position="25"/>
        <end position="299"/>
    </location>
</feature>
<evidence type="ECO:0000259" key="16">
    <source>
        <dbReference type="SMART" id="SM00235"/>
    </source>
</evidence>
<name>A0A6A2XEB0_HIBSY</name>
<feature type="binding site" evidence="13">
    <location>
        <position position="220"/>
    </location>
    <ligand>
        <name>Zn(2+)</name>
        <dbReference type="ChEBI" id="CHEBI:29105"/>
        <label>1</label>
    </ligand>
</feature>